<feature type="compositionally biased region" description="Basic and acidic residues" evidence="2">
    <location>
        <begin position="8"/>
        <end position="19"/>
    </location>
</feature>
<keyword evidence="6" id="KW-1185">Reference proteome</keyword>
<evidence type="ECO:0000256" key="1">
    <source>
        <dbReference type="ARBA" id="ARBA00009199"/>
    </source>
</evidence>
<dbReference type="SUPFAM" id="SSF75304">
    <property type="entry name" value="Amidase signature (AS) enzymes"/>
    <property type="match status" value="1"/>
</dbReference>
<gene>
    <name evidence="5" type="ORF">PHJA_001415400</name>
</gene>
<comment type="similarity">
    <text evidence="1">Belongs to the amidase family.</text>
</comment>
<evidence type="ECO:0000256" key="2">
    <source>
        <dbReference type="SAM" id="MobiDB-lite"/>
    </source>
</evidence>
<dbReference type="EMBL" id="BMAC01000288">
    <property type="protein sequence ID" value="GFP92712.1"/>
    <property type="molecule type" value="Genomic_DNA"/>
</dbReference>
<dbReference type="Pfam" id="PF01425">
    <property type="entry name" value="Amidase"/>
    <property type="match status" value="1"/>
</dbReference>
<evidence type="ECO:0000256" key="3">
    <source>
        <dbReference type="SAM" id="Phobius"/>
    </source>
</evidence>
<dbReference type="GO" id="GO:0016811">
    <property type="term" value="F:hydrolase activity, acting on carbon-nitrogen (but not peptide) bonds, in linear amides"/>
    <property type="evidence" value="ECO:0007669"/>
    <property type="project" value="UniProtKB-ARBA"/>
</dbReference>
<keyword evidence="3" id="KW-1133">Transmembrane helix</keyword>
<organism evidence="5 6">
    <name type="scientific">Phtheirospermum japonicum</name>
    <dbReference type="NCBI Taxonomy" id="374723"/>
    <lineage>
        <taxon>Eukaryota</taxon>
        <taxon>Viridiplantae</taxon>
        <taxon>Streptophyta</taxon>
        <taxon>Embryophyta</taxon>
        <taxon>Tracheophyta</taxon>
        <taxon>Spermatophyta</taxon>
        <taxon>Magnoliopsida</taxon>
        <taxon>eudicotyledons</taxon>
        <taxon>Gunneridae</taxon>
        <taxon>Pentapetalae</taxon>
        <taxon>asterids</taxon>
        <taxon>lamiids</taxon>
        <taxon>Lamiales</taxon>
        <taxon>Orobanchaceae</taxon>
        <taxon>Orobanchaceae incertae sedis</taxon>
        <taxon>Phtheirospermum</taxon>
    </lineage>
</organism>
<protein>
    <submittedName>
        <fullName evidence="5">Amidase 1</fullName>
    </submittedName>
</protein>
<feature type="domain" description="Amidase" evidence="4">
    <location>
        <begin position="125"/>
        <end position="246"/>
    </location>
</feature>
<proteinExistence type="inferred from homology"/>
<dbReference type="PANTHER" id="PTHR46310">
    <property type="entry name" value="AMIDASE 1"/>
    <property type="match status" value="1"/>
</dbReference>
<reference evidence="5" key="1">
    <citation type="submission" date="2020-07" db="EMBL/GenBank/DDBJ databases">
        <title>Ethylene signaling mediates host invasion by parasitic plants.</title>
        <authorList>
            <person name="Yoshida S."/>
        </authorList>
    </citation>
    <scope>NUCLEOTIDE SEQUENCE</scope>
    <source>
        <strain evidence="5">Okayama</strain>
    </source>
</reference>
<sequence>MQTTSNPRDPKGQRAPDHRNRFRCRGNGTFHRAAAKNQDGQVSGPRGRFLWRLGRRRLKCRRRGQAQRVPQLRQLLHGQGANTAPFVRLHNLSTGVSLLEALETRYRTALTKEEEGFGNPDWARTHSVATSTAPVVVSMLKAGATCIVKTVMDEMAYSINGENIHYDMPTNPRAADRVPGGSSSGSAVAVGAKLVDFSLGTDTGGSVRIPASYCGIFGFRLSHGIVSTAGVTPMVQSFDTVGWFAREPLILKQVGKILLQLRDDIPATLESHDQALVGDKTIALWLMDKVVLDSDHPLFGCFRGINQEAEYFTSLHISPILSHVTVLPPKGVKEFIKVKIGNMRFSYRMLFYSLLFFTFLLRFVFVLTAVDTIDGETKCSNIADRFHSWHIIHPLLSKDRVRSEPFLMT</sequence>
<feature type="region of interest" description="Disordered" evidence="2">
    <location>
        <begin position="1"/>
        <end position="22"/>
    </location>
</feature>
<evidence type="ECO:0000259" key="4">
    <source>
        <dbReference type="Pfam" id="PF01425"/>
    </source>
</evidence>
<dbReference type="InterPro" id="IPR036928">
    <property type="entry name" value="AS_sf"/>
</dbReference>
<keyword evidence="3" id="KW-0472">Membrane</keyword>
<dbReference type="Gene3D" id="3.90.1300.10">
    <property type="entry name" value="Amidase signature (AS) domain"/>
    <property type="match status" value="1"/>
</dbReference>
<accession>A0A830C3J6</accession>
<evidence type="ECO:0000313" key="5">
    <source>
        <dbReference type="EMBL" id="GFP92712.1"/>
    </source>
</evidence>
<dbReference type="OrthoDB" id="245563at2759"/>
<feature type="transmembrane region" description="Helical" evidence="3">
    <location>
        <begin position="349"/>
        <end position="370"/>
    </location>
</feature>
<dbReference type="InterPro" id="IPR023631">
    <property type="entry name" value="Amidase_dom"/>
</dbReference>
<name>A0A830C3J6_9LAMI</name>
<dbReference type="Proteomes" id="UP000653305">
    <property type="component" value="Unassembled WGS sequence"/>
</dbReference>
<dbReference type="PROSITE" id="PS00571">
    <property type="entry name" value="AMIDASES"/>
    <property type="match status" value="1"/>
</dbReference>
<dbReference type="InterPro" id="IPR020556">
    <property type="entry name" value="Amidase_CS"/>
</dbReference>
<dbReference type="AlphaFoldDB" id="A0A830C3J6"/>
<evidence type="ECO:0000313" key="6">
    <source>
        <dbReference type="Proteomes" id="UP000653305"/>
    </source>
</evidence>
<dbReference type="PANTHER" id="PTHR46310:SF7">
    <property type="entry name" value="AMIDASE 1"/>
    <property type="match status" value="1"/>
</dbReference>
<comment type="caution">
    <text evidence="5">The sequence shown here is derived from an EMBL/GenBank/DDBJ whole genome shotgun (WGS) entry which is preliminary data.</text>
</comment>
<keyword evidence="3" id="KW-0812">Transmembrane</keyword>